<reference evidence="2" key="1">
    <citation type="journal article" date="2024" name="J Bioinform Genom">
        <title>Complete genome sequence of the type strain bacterium Sphaerochaeta associata GLS2t (VKM B-2742)t.</title>
        <authorList>
            <person name="Troshina O.Y."/>
            <person name="Tepeeva A.N."/>
            <person name="Arzamasceva V.O."/>
            <person name="Whitman W.B."/>
            <person name="Varghese N."/>
            <person name="Shapiro N."/>
            <person name="Woyke T."/>
            <person name="Kripides N.C."/>
            <person name="Vasilenko O.V."/>
        </authorList>
    </citation>
    <scope>NUCLEOTIDE SEQUENCE [LARGE SCALE GENOMIC DNA]</scope>
    <source>
        <strain evidence="2">GLS2T</strain>
    </source>
</reference>
<proteinExistence type="predicted"/>
<dbReference type="RefSeq" id="WP_244773862.1">
    <property type="nucleotide sequence ID" value="NZ_CP094929.1"/>
</dbReference>
<evidence type="ECO:0000313" key="1">
    <source>
        <dbReference type="EMBL" id="UOM51995.1"/>
    </source>
</evidence>
<organism evidence="1 2">
    <name type="scientific">Sphaerochaeta associata</name>
    <dbReference type="NCBI Taxonomy" id="1129264"/>
    <lineage>
        <taxon>Bacteria</taxon>
        <taxon>Pseudomonadati</taxon>
        <taxon>Spirochaetota</taxon>
        <taxon>Spirochaetia</taxon>
        <taxon>Spirochaetales</taxon>
        <taxon>Sphaerochaetaceae</taxon>
        <taxon>Sphaerochaeta</taxon>
    </lineage>
</organism>
<protein>
    <submittedName>
        <fullName evidence="1">Nitrogen fixation protein NifH</fullName>
    </submittedName>
</protein>
<keyword evidence="2" id="KW-1185">Reference proteome</keyword>
<dbReference type="Gene3D" id="1.50.10.20">
    <property type="match status" value="1"/>
</dbReference>
<dbReference type="SUPFAM" id="SSF48239">
    <property type="entry name" value="Terpenoid cyclases/Protein prenyltransferases"/>
    <property type="match status" value="1"/>
</dbReference>
<dbReference type="InterPro" id="IPR008930">
    <property type="entry name" value="Terpenoid_cyclase/PrenylTrfase"/>
</dbReference>
<sequence length="340" mass="39606">MDRWRSFASEQTLQWLMEENNPSVRYFTLTDLLDTPIEDDEALKAKAAIQRTGLVPQMLEMMARPSYQDTYRRFYTYKYEGLVWSLITLAELGAEPNDQIRTMCEYLLLNSQELEDGGFSMNTAQKTGGGRKSEVIPCLTGNLVWVLIHFGYLEDERLQKALDHLVRFLVLNDGEVVEPQVAPYDRYDMCWGSHTCFMAVVKALKGLSAVPKEVRTKQQQAQLDRLVEFMLIHHIYKSSHNLKKKAKPLWLHFAFPLMYQTDVLEILDILVSEQVKDRRMEEALQVVLEKQNHQGRWLMGNSYASERLLIPMERKGEESKWVTLRSLRVIKRYSEQSDAS</sequence>
<name>A0ABY4DCP7_9SPIR</name>
<evidence type="ECO:0000313" key="2">
    <source>
        <dbReference type="Proteomes" id="UP000829708"/>
    </source>
</evidence>
<gene>
    <name evidence="1" type="ORF">MUG09_04285</name>
</gene>
<dbReference type="Proteomes" id="UP000829708">
    <property type="component" value="Chromosome"/>
</dbReference>
<dbReference type="EMBL" id="CP094929">
    <property type="protein sequence ID" value="UOM51995.1"/>
    <property type="molecule type" value="Genomic_DNA"/>
</dbReference>
<accession>A0ABY4DCP7</accession>